<evidence type="ECO:0000313" key="1">
    <source>
        <dbReference type="EMBL" id="GIJ29091.1"/>
    </source>
</evidence>
<evidence type="ECO:0000313" key="2">
    <source>
        <dbReference type="Proteomes" id="UP000653076"/>
    </source>
</evidence>
<dbReference type="EMBL" id="BOPC01000061">
    <property type="protein sequence ID" value="GIJ29091.1"/>
    <property type="molecule type" value="Genomic_DNA"/>
</dbReference>
<organism evidence="1 2">
    <name type="scientific">Micromonospora qiuiae</name>
    <dbReference type="NCBI Taxonomy" id="502268"/>
    <lineage>
        <taxon>Bacteria</taxon>
        <taxon>Bacillati</taxon>
        <taxon>Actinomycetota</taxon>
        <taxon>Actinomycetes</taxon>
        <taxon>Micromonosporales</taxon>
        <taxon>Micromonosporaceae</taxon>
        <taxon>Micromonospora</taxon>
    </lineage>
</organism>
<dbReference type="Proteomes" id="UP000653076">
    <property type="component" value="Unassembled WGS sequence"/>
</dbReference>
<gene>
    <name evidence="1" type="ORF">Vqi01_42530</name>
</gene>
<keyword evidence="2" id="KW-1185">Reference proteome</keyword>
<name>A0ABQ4JFT5_9ACTN</name>
<proteinExistence type="predicted"/>
<protein>
    <submittedName>
        <fullName evidence="1">Uncharacterized protein</fullName>
    </submittedName>
</protein>
<sequence>MTTPVDSATAAGMDDDNRARFIHERHRLPCGPTHERKYGPIGKPSIAVDWRDYAADVRSARSAHERWNRQRR</sequence>
<reference evidence="1 2" key="1">
    <citation type="submission" date="2021-01" db="EMBL/GenBank/DDBJ databases">
        <title>Whole genome shotgun sequence of Verrucosispora qiuiae NBRC 106684.</title>
        <authorList>
            <person name="Komaki H."/>
            <person name="Tamura T."/>
        </authorList>
    </citation>
    <scope>NUCLEOTIDE SEQUENCE [LARGE SCALE GENOMIC DNA]</scope>
    <source>
        <strain evidence="1 2">NBRC 106684</strain>
    </source>
</reference>
<accession>A0ABQ4JFT5</accession>
<comment type="caution">
    <text evidence="1">The sequence shown here is derived from an EMBL/GenBank/DDBJ whole genome shotgun (WGS) entry which is preliminary data.</text>
</comment>